<dbReference type="PANTHER" id="PTHR33434">
    <property type="entry name" value="DEGV DOMAIN-CONTAINING PROTEIN DR_1986-RELATED"/>
    <property type="match status" value="1"/>
</dbReference>
<dbReference type="PANTHER" id="PTHR33434:SF2">
    <property type="entry name" value="FATTY ACID-BINDING PROTEIN TM_1468"/>
    <property type="match status" value="1"/>
</dbReference>
<comment type="caution">
    <text evidence="3">The sequence shown here is derived from an EMBL/GenBank/DDBJ whole genome shotgun (WGS) entry which is preliminary data.</text>
</comment>
<organism evidence="3 4">
    <name type="scientific">Lactobacillus iners DSM 13335</name>
    <dbReference type="NCBI Taxonomy" id="525328"/>
    <lineage>
        <taxon>Bacteria</taxon>
        <taxon>Bacillati</taxon>
        <taxon>Bacillota</taxon>
        <taxon>Bacilli</taxon>
        <taxon>Lactobacillales</taxon>
        <taxon>Lactobacillaceae</taxon>
        <taxon>Lactobacillus</taxon>
    </lineage>
</organism>
<accession>C8PAM2</accession>
<proteinExistence type="predicted"/>
<reference evidence="3 4" key="1">
    <citation type="submission" date="2009-09" db="EMBL/GenBank/DDBJ databases">
        <authorList>
            <person name="Qin X."/>
            <person name="Bachman B."/>
            <person name="Battles P."/>
            <person name="Bell A."/>
            <person name="Bess C."/>
            <person name="Bickham C."/>
            <person name="Chaboub L."/>
            <person name="Chen D."/>
            <person name="Coyle M."/>
            <person name="Deiros D.R."/>
            <person name="Dinh H."/>
            <person name="Forbes L."/>
            <person name="Fowler G."/>
            <person name="Francisco L."/>
            <person name="Fu Q."/>
            <person name="Gubbala S."/>
            <person name="Hale W."/>
            <person name="Han Y."/>
            <person name="Hemphill L."/>
            <person name="Highlander S.K."/>
            <person name="Hirani K."/>
            <person name="Hogues M."/>
            <person name="Jackson L."/>
            <person name="Jakkamsetti A."/>
            <person name="Javaid M."/>
            <person name="Jiang H."/>
            <person name="Korchina V."/>
            <person name="Kovar C."/>
            <person name="Lara F."/>
            <person name="Lee S."/>
            <person name="Mata R."/>
            <person name="Mathew T."/>
            <person name="Moen C."/>
            <person name="Morales K."/>
            <person name="Munidasa M."/>
            <person name="Nazareth L."/>
            <person name="Ngo R."/>
            <person name="Nguyen L."/>
            <person name="Okwuonu G."/>
            <person name="Ongeri F."/>
            <person name="Patil S."/>
            <person name="Petrosino J."/>
            <person name="Pham C."/>
            <person name="Pham P."/>
            <person name="Pu L.-L."/>
            <person name="Puazo M."/>
            <person name="Raj R."/>
            <person name="Reid J."/>
            <person name="Rouhana J."/>
            <person name="Saada N."/>
            <person name="Shang Y."/>
            <person name="Simmons D."/>
            <person name="Thornton R."/>
            <person name="Warren J."/>
            <person name="Weissenberger G."/>
            <person name="Zhang J."/>
            <person name="Zhang L."/>
            <person name="Zhou C."/>
            <person name="Zhu D."/>
            <person name="Muzny D."/>
            <person name="Worley K."/>
            <person name="Gibbs R."/>
        </authorList>
    </citation>
    <scope>NUCLEOTIDE SEQUENCE [LARGE SCALE GENOMIC DNA]</scope>
    <source>
        <strain evidence="3 4">DSM 13335</strain>
    </source>
</reference>
<protein>
    <submittedName>
        <fullName evidence="3">EDD domain protein, DegV family</fullName>
    </submittedName>
</protein>
<dbReference type="PROSITE" id="PS51482">
    <property type="entry name" value="DEGV"/>
    <property type="match status" value="1"/>
</dbReference>
<dbReference type="Pfam" id="PF02645">
    <property type="entry name" value="DegV"/>
    <property type="match status" value="1"/>
</dbReference>
<keyword evidence="2" id="KW-0446">Lipid-binding</keyword>
<name>C8PAM2_9LACO</name>
<dbReference type="NCBIfam" id="TIGR00762">
    <property type="entry name" value="DegV"/>
    <property type="match status" value="1"/>
</dbReference>
<keyword evidence="4" id="KW-1185">Reference proteome</keyword>
<evidence type="ECO:0000313" key="3">
    <source>
        <dbReference type="EMBL" id="EEW52511.1"/>
    </source>
</evidence>
<dbReference type="InterPro" id="IPR003797">
    <property type="entry name" value="DegV"/>
</dbReference>
<dbReference type="Gene3D" id="3.30.1180.10">
    <property type="match status" value="1"/>
</dbReference>
<dbReference type="InterPro" id="IPR043168">
    <property type="entry name" value="DegV_C"/>
</dbReference>
<sequence>MIFKLLQISFCGIIFTYIKIYAHRKIRSIKEFLVVKIAIVTDSTSDITVQEASDNNISILPIPVIIDNHTYLDNIDISTKQLFDMQRNGSGFPQTSQPVLGDTMALFDKLHNSGYDAIIVITLASTISGFFQTVNTISSEHPEYNIIPYDSGITVRLMGYLALTAARLAKKGSTPKEIIDHLDALSSTIDEIFVVDDLKNLVRGGRLSNASAFVGSMLQIKPLLTFDDQSHKIVSFDKVRSMKRALKKTISLSEDKINQVNNNQDLRIMIYHSNDIQGAEYLFEYFKEAYPQNNIEIQEFDPVIATHLGEKALGVTWIKDIDKM</sequence>
<dbReference type="InterPro" id="IPR050270">
    <property type="entry name" value="DegV_domain_contain"/>
</dbReference>
<dbReference type="GO" id="GO:0008289">
    <property type="term" value="F:lipid binding"/>
    <property type="evidence" value="ECO:0007669"/>
    <property type="project" value="UniProtKB-KW"/>
</dbReference>
<dbReference type="HOGENOM" id="CLU_048251_3_1_9"/>
<dbReference type="Proteomes" id="UP000004115">
    <property type="component" value="Unassembled WGS sequence"/>
</dbReference>
<dbReference type="AlphaFoldDB" id="C8PAM2"/>
<dbReference type="EMBL" id="ACLN01000003">
    <property type="protein sequence ID" value="EEW52511.1"/>
    <property type="molecule type" value="Genomic_DNA"/>
</dbReference>
<comment type="function">
    <text evidence="1">May bind long-chain fatty acids, such as palmitate, and may play a role in lipid transport or fatty acid metabolism.</text>
</comment>
<dbReference type="SUPFAM" id="SSF82549">
    <property type="entry name" value="DAK1/DegV-like"/>
    <property type="match status" value="1"/>
</dbReference>
<gene>
    <name evidence="3" type="ORF">HMPREF0520_0142</name>
</gene>
<evidence type="ECO:0000313" key="4">
    <source>
        <dbReference type="Proteomes" id="UP000004115"/>
    </source>
</evidence>
<dbReference type="Gene3D" id="3.40.50.10170">
    <property type="match status" value="1"/>
</dbReference>
<evidence type="ECO:0000256" key="2">
    <source>
        <dbReference type="ARBA" id="ARBA00023121"/>
    </source>
</evidence>
<evidence type="ECO:0000256" key="1">
    <source>
        <dbReference type="ARBA" id="ARBA00003238"/>
    </source>
</evidence>